<gene>
    <name evidence="6" type="ORF">S01H4_64742</name>
</gene>
<evidence type="ECO:0000259" key="5">
    <source>
        <dbReference type="PROSITE" id="PS51656"/>
    </source>
</evidence>
<sequence>MPVFSILNDIEEITDLVEKKAFKLPNLNCGSCGHKTCYGLAKEIVQGKKSVEDCVSLKPTTQVILNGQMLALNPFAAKI</sequence>
<feature type="non-terminal residue" evidence="6">
    <location>
        <position position="79"/>
    </location>
</feature>
<organism evidence="6">
    <name type="scientific">marine sediment metagenome</name>
    <dbReference type="NCBI Taxonomy" id="412755"/>
    <lineage>
        <taxon>unclassified sequences</taxon>
        <taxon>metagenomes</taxon>
        <taxon>ecological metagenomes</taxon>
    </lineage>
</organism>
<evidence type="ECO:0000313" key="6">
    <source>
        <dbReference type="EMBL" id="GAH13228.1"/>
    </source>
</evidence>
<dbReference type="Pfam" id="PF04060">
    <property type="entry name" value="FeS"/>
    <property type="match status" value="1"/>
</dbReference>
<dbReference type="EMBL" id="BART01039364">
    <property type="protein sequence ID" value="GAH13228.1"/>
    <property type="molecule type" value="Genomic_DNA"/>
</dbReference>
<dbReference type="GO" id="GO:0046872">
    <property type="term" value="F:metal ion binding"/>
    <property type="evidence" value="ECO:0007669"/>
    <property type="project" value="UniProtKB-KW"/>
</dbReference>
<dbReference type="GO" id="GO:0051539">
    <property type="term" value="F:4 iron, 4 sulfur cluster binding"/>
    <property type="evidence" value="ECO:0007669"/>
    <property type="project" value="UniProtKB-KW"/>
</dbReference>
<evidence type="ECO:0000256" key="3">
    <source>
        <dbReference type="ARBA" id="ARBA00023004"/>
    </source>
</evidence>
<dbReference type="InterPro" id="IPR007202">
    <property type="entry name" value="4Fe-4S_dom"/>
</dbReference>
<keyword evidence="3" id="KW-0408">Iron</keyword>
<dbReference type="AlphaFoldDB" id="X1EX79"/>
<evidence type="ECO:0000256" key="1">
    <source>
        <dbReference type="ARBA" id="ARBA00022485"/>
    </source>
</evidence>
<feature type="domain" description="4Fe-4S" evidence="5">
    <location>
        <begin position="12"/>
        <end position="71"/>
    </location>
</feature>
<keyword evidence="4" id="KW-0411">Iron-sulfur</keyword>
<evidence type="ECO:0000256" key="2">
    <source>
        <dbReference type="ARBA" id="ARBA00022723"/>
    </source>
</evidence>
<reference evidence="6" key="1">
    <citation type="journal article" date="2014" name="Front. Microbiol.">
        <title>High frequency of phylogenetically diverse reductive dehalogenase-homologous genes in deep subseafloor sedimentary metagenomes.</title>
        <authorList>
            <person name="Kawai M."/>
            <person name="Futagami T."/>
            <person name="Toyoda A."/>
            <person name="Takaki Y."/>
            <person name="Nishi S."/>
            <person name="Hori S."/>
            <person name="Arai W."/>
            <person name="Tsubouchi T."/>
            <person name="Morono Y."/>
            <person name="Uchiyama I."/>
            <person name="Ito T."/>
            <person name="Fujiyama A."/>
            <person name="Inagaki F."/>
            <person name="Takami H."/>
        </authorList>
    </citation>
    <scope>NUCLEOTIDE SEQUENCE</scope>
    <source>
        <strain evidence="6">Expedition CK06-06</strain>
    </source>
</reference>
<dbReference type="Gene3D" id="1.10.15.40">
    <property type="entry name" value="Electron transport complex subunit B, putative Fe-S cluster"/>
    <property type="match status" value="1"/>
</dbReference>
<name>X1EX79_9ZZZZ</name>
<evidence type="ECO:0000256" key="4">
    <source>
        <dbReference type="ARBA" id="ARBA00023014"/>
    </source>
</evidence>
<keyword evidence="1" id="KW-0004">4Fe-4S</keyword>
<accession>X1EX79</accession>
<proteinExistence type="predicted"/>
<comment type="caution">
    <text evidence="6">The sequence shown here is derived from an EMBL/GenBank/DDBJ whole genome shotgun (WGS) entry which is preliminary data.</text>
</comment>
<keyword evidence="2" id="KW-0479">Metal-binding</keyword>
<dbReference type="PROSITE" id="PS51656">
    <property type="entry name" value="4FE4S"/>
    <property type="match status" value="1"/>
</dbReference>
<protein>
    <recommendedName>
        <fullName evidence="5">4Fe-4S domain-containing protein</fullName>
    </recommendedName>
</protein>